<accession>A0A914XED8</accession>
<dbReference type="GO" id="GO:0016020">
    <property type="term" value="C:membrane"/>
    <property type="evidence" value="ECO:0007669"/>
    <property type="project" value="TreeGrafter"/>
</dbReference>
<keyword evidence="5 8" id="KW-0518">Myosin</keyword>
<feature type="coiled-coil region" evidence="9">
    <location>
        <begin position="664"/>
        <end position="698"/>
    </location>
</feature>
<evidence type="ECO:0000256" key="1">
    <source>
        <dbReference type="ARBA" id="ARBA00008314"/>
    </source>
</evidence>
<protein>
    <submittedName>
        <fullName evidence="13">Myosin motor domain-containing protein</fullName>
    </submittedName>
</protein>
<dbReference type="PROSITE" id="PS51456">
    <property type="entry name" value="MYOSIN_MOTOR"/>
    <property type="match status" value="1"/>
</dbReference>
<feature type="coiled-coil region" evidence="9">
    <location>
        <begin position="770"/>
        <end position="797"/>
    </location>
</feature>
<dbReference type="GO" id="GO:0007015">
    <property type="term" value="P:actin filament organization"/>
    <property type="evidence" value="ECO:0007669"/>
    <property type="project" value="TreeGrafter"/>
</dbReference>
<evidence type="ECO:0000256" key="10">
    <source>
        <dbReference type="SAM" id="MobiDB-lite"/>
    </source>
</evidence>
<sequence length="1036" mass="120080">DIRRCRFIGVLDMAGFEILSINSFEQLCINFTNERLQQFFNHFMFIREQSEYDAEQIQWDYIDFGLDLQPAIDLIEKPLGLLSLLEEECVVPKGSDLSLAEKLCQAHLGKSAPFGKPRPSQKSRGVAHFSIAHYAGVVSYNIDGWLDKNRDPLSESLLEMLAGSTHPLMQQIFKIDPQTAALGRRRRQSLASLTVSSVYKDQLGNLLNTLNSTNPHFIRCIVPNYERMPGLIDGPLVLQQLRCNGVLEGIRICRRGYPNRLLFEEFVNRYRILHPKSTDGCSNDWKRAAEQLCETIGLVPHTQYQLGVTKVFCRVGLIGQLESMRNEKLSKLVCGLQAHIRWYFEQIELDNRYAEWEALLLIQKAVRHHVVVRKWPWYRLMQLVAPMVPKEREKVMIEDLTVERDALKELVGRLEGENADLINKVRSLEKRVSEMLDVNRRQDCEIGTMREEMQKQEDLLATLQRNLSEQEHKLMNLHSTLSEEQSRIQELRDGNALLEKDMESMKQSLQKERGAREQMELNQKLAHVQLKEMEEALTETESVKISLESQLKMREKENEELKTRVNQQLETIKSMQSQIFDQSSRVSAAESQLHAERMAKKKAENEKLITDEVIADLQKSLDHAEKKAALLKEKWRVKDVEVGKLNKKLTDSTDQLDFCVSDMKKRHAATHKVLQDQLEEYRRKSLKLESENKQLKAKVELSLNSFERESSIDSDYGSGARILSRRHTTQNSHGSMRRSQTHLDSLSFHAKVREEISTLTQRFTKSGSSNDMQNRRLDELERELRSVQTDKRLLTREIDVYKRTIHDETLEKEALSKQVKGLVVDVNQLNKALMKEEEHSIDLERKLRKTQNDVTHYKAKYEDTLVEKDNEVNLERKRMQQKLDEVVHEHQLKSNQIAIVHKTKDELQTELVETQAELDRAYASIAQLEKLHDSQGKVADTWGTQYKMASGELEALREENNNLRTRLRRQQRELDTLRETSTPDNEANMLEGEIQRLRDELMSSSTISQEDGVSPSNSSSSVHTRRSSIYGNRYED</sequence>
<name>A0A914XED8_9BILA</name>
<feature type="coiled-coil region" evidence="9">
    <location>
        <begin position="826"/>
        <end position="853"/>
    </location>
</feature>
<evidence type="ECO:0000256" key="4">
    <source>
        <dbReference type="ARBA" id="ARBA00023054"/>
    </source>
</evidence>
<dbReference type="SUPFAM" id="SSF52540">
    <property type="entry name" value="P-loop containing nucleoside triphosphate hydrolases"/>
    <property type="match status" value="1"/>
</dbReference>
<dbReference type="GO" id="GO:0016459">
    <property type="term" value="C:myosin complex"/>
    <property type="evidence" value="ECO:0007669"/>
    <property type="project" value="UniProtKB-KW"/>
</dbReference>
<evidence type="ECO:0000256" key="7">
    <source>
        <dbReference type="ARBA" id="ARBA00023203"/>
    </source>
</evidence>
<feature type="domain" description="Myosin motor" evidence="11">
    <location>
        <begin position="1"/>
        <end position="326"/>
    </location>
</feature>
<evidence type="ECO:0000313" key="12">
    <source>
        <dbReference type="Proteomes" id="UP000887566"/>
    </source>
</evidence>
<dbReference type="WBParaSite" id="PSAMB.scaffold7657size7307.g30358.t1">
    <property type="protein sequence ID" value="PSAMB.scaffold7657size7307.g30358.t1"/>
    <property type="gene ID" value="PSAMB.scaffold7657size7307.g30358"/>
</dbReference>
<dbReference type="GO" id="GO:0000146">
    <property type="term" value="F:microfilament motor activity"/>
    <property type="evidence" value="ECO:0007669"/>
    <property type="project" value="TreeGrafter"/>
</dbReference>
<dbReference type="GO" id="GO:0005524">
    <property type="term" value="F:ATP binding"/>
    <property type="evidence" value="ECO:0007669"/>
    <property type="project" value="UniProtKB-KW"/>
</dbReference>
<reference evidence="13" key="1">
    <citation type="submission" date="2022-11" db="UniProtKB">
        <authorList>
            <consortium name="WormBaseParasite"/>
        </authorList>
    </citation>
    <scope>IDENTIFICATION</scope>
</reference>
<dbReference type="PANTHER" id="PTHR13140:SF857">
    <property type="entry name" value="MYOSIN-11"/>
    <property type="match status" value="1"/>
</dbReference>
<feature type="coiled-coil region" evidence="9">
    <location>
        <begin position="390"/>
        <end position="634"/>
    </location>
</feature>
<evidence type="ECO:0000259" key="11">
    <source>
        <dbReference type="PROSITE" id="PS51456"/>
    </source>
</evidence>
<dbReference type="Gene3D" id="3.40.850.10">
    <property type="entry name" value="Kinesin motor domain"/>
    <property type="match status" value="1"/>
</dbReference>
<organism evidence="12 13">
    <name type="scientific">Plectus sambesii</name>
    <dbReference type="NCBI Taxonomy" id="2011161"/>
    <lineage>
        <taxon>Eukaryota</taxon>
        <taxon>Metazoa</taxon>
        <taxon>Ecdysozoa</taxon>
        <taxon>Nematoda</taxon>
        <taxon>Chromadorea</taxon>
        <taxon>Plectida</taxon>
        <taxon>Plectina</taxon>
        <taxon>Plectoidea</taxon>
        <taxon>Plectidae</taxon>
        <taxon>Plectus</taxon>
    </lineage>
</organism>
<evidence type="ECO:0000256" key="6">
    <source>
        <dbReference type="ARBA" id="ARBA00023175"/>
    </source>
</evidence>
<feature type="coiled-coil region" evidence="9">
    <location>
        <begin position="897"/>
        <end position="980"/>
    </location>
</feature>
<evidence type="ECO:0000256" key="3">
    <source>
        <dbReference type="ARBA" id="ARBA00022840"/>
    </source>
</evidence>
<keyword evidence="3" id="KW-0067">ATP-binding</keyword>
<evidence type="ECO:0000256" key="9">
    <source>
        <dbReference type="SAM" id="Coils"/>
    </source>
</evidence>
<keyword evidence="7 8" id="KW-0009">Actin-binding</keyword>
<comment type="caution">
    <text evidence="8">Lacks conserved residue(s) required for the propagation of feature annotation.</text>
</comment>
<dbReference type="GO" id="GO:0051015">
    <property type="term" value="F:actin filament binding"/>
    <property type="evidence" value="ECO:0007669"/>
    <property type="project" value="TreeGrafter"/>
</dbReference>
<dbReference type="PANTHER" id="PTHR13140">
    <property type="entry name" value="MYOSIN"/>
    <property type="match status" value="1"/>
</dbReference>
<dbReference type="InterPro" id="IPR036961">
    <property type="entry name" value="Kinesin_motor_dom_sf"/>
</dbReference>
<keyword evidence="2" id="KW-0547">Nucleotide-binding</keyword>
<keyword evidence="12" id="KW-1185">Reference proteome</keyword>
<keyword evidence="6" id="KW-0505">Motor protein</keyword>
<feature type="compositionally biased region" description="Polar residues" evidence="10">
    <location>
        <begin position="1002"/>
        <end position="1011"/>
    </location>
</feature>
<dbReference type="InterPro" id="IPR001609">
    <property type="entry name" value="Myosin_head_motor_dom-like"/>
</dbReference>
<dbReference type="SMART" id="SM00242">
    <property type="entry name" value="MYSc"/>
    <property type="match status" value="1"/>
</dbReference>
<evidence type="ECO:0000256" key="5">
    <source>
        <dbReference type="ARBA" id="ARBA00023123"/>
    </source>
</evidence>
<evidence type="ECO:0000256" key="2">
    <source>
        <dbReference type="ARBA" id="ARBA00022741"/>
    </source>
</evidence>
<dbReference type="Pfam" id="PF00063">
    <property type="entry name" value="Myosin_head"/>
    <property type="match status" value="1"/>
</dbReference>
<feature type="region of interest" description="Actin-binding" evidence="8">
    <location>
        <begin position="203"/>
        <end position="225"/>
    </location>
</feature>
<dbReference type="PRINTS" id="PR00193">
    <property type="entry name" value="MYOSINHEAVY"/>
</dbReference>
<keyword evidence="4 9" id="KW-0175">Coiled coil</keyword>
<dbReference type="InterPro" id="IPR027417">
    <property type="entry name" value="P-loop_NTPase"/>
</dbReference>
<dbReference type="Proteomes" id="UP000887566">
    <property type="component" value="Unplaced"/>
</dbReference>
<dbReference type="AlphaFoldDB" id="A0A914XED8"/>
<evidence type="ECO:0000313" key="13">
    <source>
        <dbReference type="WBParaSite" id="PSAMB.scaffold7657size7307.g30358.t1"/>
    </source>
</evidence>
<dbReference type="Gene3D" id="1.20.5.4820">
    <property type="match status" value="1"/>
</dbReference>
<dbReference type="GO" id="GO:0005737">
    <property type="term" value="C:cytoplasm"/>
    <property type="evidence" value="ECO:0007669"/>
    <property type="project" value="TreeGrafter"/>
</dbReference>
<evidence type="ECO:0000256" key="8">
    <source>
        <dbReference type="PROSITE-ProRule" id="PRU00782"/>
    </source>
</evidence>
<dbReference type="Gene3D" id="1.20.58.530">
    <property type="match status" value="1"/>
</dbReference>
<feature type="region of interest" description="Disordered" evidence="10">
    <location>
        <begin position="999"/>
        <end position="1036"/>
    </location>
</feature>
<comment type="similarity">
    <text evidence="1 8">Belongs to the TRAFAC class myosin-kinesin ATPase superfamily. Myosin family.</text>
</comment>
<proteinExistence type="inferred from homology"/>